<evidence type="ECO:0000259" key="1">
    <source>
        <dbReference type="PROSITE" id="PS50943"/>
    </source>
</evidence>
<keyword evidence="3" id="KW-1185">Reference proteome</keyword>
<evidence type="ECO:0000313" key="3">
    <source>
        <dbReference type="Proteomes" id="UP001268819"/>
    </source>
</evidence>
<dbReference type="SMART" id="SM00530">
    <property type="entry name" value="HTH_XRE"/>
    <property type="match status" value="1"/>
</dbReference>
<dbReference type="InterPro" id="IPR011990">
    <property type="entry name" value="TPR-like_helical_dom_sf"/>
</dbReference>
<gene>
    <name evidence="2" type="ORF">J2S66_002080</name>
</gene>
<accession>A0ABU1PSX7</accession>
<dbReference type="InterPro" id="IPR001387">
    <property type="entry name" value="Cro/C1-type_HTH"/>
</dbReference>
<comment type="caution">
    <text evidence="2">The sequence shown here is derived from an EMBL/GenBank/DDBJ whole genome shotgun (WGS) entry which is preliminary data.</text>
</comment>
<dbReference type="EMBL" id="JAVDSG010000001">
    <property type="protein sequence ID" value="MDR6593696.1"/>
    <property type="molecule type" value="Genomic_DNA"/>
</dbReference>
<dbReference type="Gene3D" id="1.10.260.40">
    <property type="entry name" value="lambda repressor-like DNA-binding domains"/>
    <property type="match status" value="1"/>
</dbReference>
<dbReference type="PROSITE" id="PS50943">
    <property type="entry name" value="HTH_CROC1"/>
    <property type="match status" value="1"/>
</dbReference>
<dbReference type="Proteomes" id="UP001268819">
    <property type="component" value="Unassembled WGS sequence"/>
</dbReference>
<reference evidence="2 3" key="1">
    <citation type="submission" date="2023-07" db="EMBL/GenBank/DDBJ databases">
        <title>Sequencing the genomes of 1000 actinobacteria strains.</title>
        <authorList>
            <person name="Klenk H.-P."/>
        </authorList>
    </citation>
    <scope>NUCLEOTIDE SEQUENCE [LARGE SCALE GENOMIC DNA]</scope>
    <source>
        <strain evidence="2 3">DSM 43749</strain>
    </source>
</reference>
<feature type="domain" description="HTH cro/C1-type" evidence="1">
    <location>
        <begin position="11"/>
        <end position="64"/>
    </location>
</feature>
<evidence type="ECO:0000313" key="2">
    <source>
        <dbReference type="EMBL" id="MDR6593696.1"/>
    </source>
</evidence>
<dbReference type="Gene3D" id="1.25.40.10">
    <property type="entry name" value="Tetratricopeptide repeat domain"/>
    <property type="match status" value="1"/>
</dbReference>
<name>A0ABU1PSX7_9PSEU</name>
<proteinExistence type="predicted"/>
<dbReference type="RefSeq" id="WP_310306625.1">
    <property type="nucleotide sequence ID" value="NZ_BAAAXB010000001.1"/>
</dbReference>
<dbReference type="Pfam" id="PF01381">
    <property type="entry name" value="HTH_3"/>
    <property type="match status" value="1"/>
</dbReference>
<sequence length="407" mass="44106">MHNALSENLPRLRKARDLSQEELAAAADVGVDTVGRVERGETRMTRPSTVAKLAKALGVSTESLLGLASADEKRDVQGIATLRRAITATSAIPGLSDFAESSELEAPATLAVTAHEAWRAYVDGHHTTLLHLLPALFVDARRLVHSTSGDDNAVAHRILSTAYRLGAGLVGRFELEDLAWTSAERALAAARESDNIEMETAVSLRYLAWTLVRQRRTADAEQVAVRAAEQIEPRMLDRTPERAGVFGNLIFNAASAALRSGNEGRADDLLAIAQAVAVRAGRDSASEAAIFGPRVAAFQLIDHTMRLGDHEKALRLAERVPKAHGAVPAFWEAGHRLHLAHAASRLRQDRLALAYLAEGRRLAPDWVRRQPLAVKTMRTLVDRAPRRRGKDFGALVAHYGVAGQCTG</sequence>
<dbReference type="SUPFAM" id="SSF47413">
    <property type="entry name" value="lambda repressor-like DNA-binding domains"/>
    <property type="match status" value="1"/>
</dbReference>
<dbReference type="InterPro" id="IPR010982">
    <property type="entry name" value="Lambda_DNA-bd_dom_sf"/>
</dbReference>
<dbReference type="CDD" id="cd00093">
    <property type="entry name" value="HTH_XRE"/>
    <property type="match status" value="1"/>
</dbReference>
<protein>
    <submittedName>
        <fullName evidence="2">Transcriptional regulator with XRE-family HTH domain</fullName>
    </submittedName>
</protein>
<organism evidence="2 3">
    <name type="scientific">Saccharothrix longispora</name>
    <dbReference type="NCBI Taxonomy" id="33920"/>
    <lineage>
        <taxon>Bacteria</taxon>
        <taxon>Bacillati</taxon>
        <taxon>Actinomycetota</taxon>
        <taxon>Actinomycetes</taxon>
        <taxon>Pseudonocardiales</taxon>
        <taxon>Pseudonocardiaceae</taxon>
        <taxon>Saccharothrix</taxon>
    </lineage>
</organism>